<feature type="compositionally biased region" description="Acidic residues" evidence="1">
    <location>
        <begin position="106"/>
        <end position="116"/>
    </location>
</feature>
<feature type="compositionally biased region" description="Basic and acidic residues" evidence="1">
    <location>
        <begin position="137"/>
        <end position="155"/>
    </location>
</feature>
<accession>A0A9P8CY83</accession>
<comment type="caution">
    <text evidence="3">The sequence shown here is derived from an EMBL/GenBank/DDBJ whole genome shotgun (WGS) entry which is preliminary data.</text>
</comment>
<protein>
    <recommendedName>
        <fullName evidence="2">PWWP domain-containing protein</fullName>
    </recommendedName>
</protein>
<dbReference type="SMART" id="SM00293">
    <property type="entry name" value="PWWP"/>
    <property type="match status" value="1"/>
</dbReference>
<dbReference type="InterPro" id="IPR035441">
    <property type="entry name" value="TFIIS/LEDGF_dom_sf"/>
</dbReference>
<feature type="compositionally biased region" description="Basic residues" evidence="1">
    <location>
        <begin position="126"/>
        <end position="135"/>
    </location>
</feature>
<dbReference type="PROSITE" id="PS50812">
    <property type="entry name" value="PWWP"/>
    <property type="match status" value="1"/>
</dbReference>
<feature type="compositionally biased region" description="Basic and acidic residues" evidence="1">
    <location>
        <begin position="192"/>
        <end position="205"/>
    </location>
</feature>
<dbReference type="PANTHER" id="PTHR12550:SF70">
    <property type="entry name" value="JIL-1 ANCHORING AND STABILIZING PROTEIN, ISOFORM A"/>
    <property type="match status" value="1"/>
</dbReference>
<dbReference type="Gene3D" id="1.20.930.10">
    <property type="entry name" value="Conserved domain common to transcription factors TFIIS, elongin A, CRSP70"/>
    <property type="match status" value="1"/>
</dbReference>
<evidence type="ECO:0000313" key="3">
    <source>
        <dbReference type="EMBL" id="KAG9323199.1"/>
    </source>
</evidence>
<feature type="domain" description="PWWP" evidence="2">
    <location>
        <begin position="8"/>
        <end position="59"/>
    </location>
</feature>
<dbReference type="PANTHER" id="PTHR12550">
    <property type="entry name" value="HEPATOMA-DERIVED GROWTH FACTOR-RELATED"/>
    <property type="match status" value="1"/>
</dbReference>
<evidence type="ECO:0000259" key="2">
    <source>
        <dbReference type="PROSITE" id="PS50812"/>
    </source>
</evidence>
<reference evidence="3" key="1">
    <citation type="submission" date="2021-07" db="EMBL/GenBank/DDBJ databases">
        <title>Draft genome of Mortierella alpina, strain LL118, isolated from an aspen leaf litter sample.</title>
        <authorList>
            <person name="Yang S."/>
            <person name="Vinatzer B.A."/>
        </authorList>
    </citation>
    <scope>NUCLEOTIDE SEQUENCE</scope>
    <source>
        <strain evidence="3">LL118</strain>
    </source>
</reference>
<dbReference type="CDD" id="cd05162">
    <property type="entry name" value="PWWP"/>
    <property type="match status" value="1"/>
</dbReference>
<organism evidence="3 4">
    <name type="scientific">Mortierella alpina</name>
    <name type="common">Oleaginous fungus</name>
    <name type="synonym">Mortierella renispora</name>
    <dbReference type="NCBI Taxonomy" id="64518"/>
    <lineage>
        <taxon>Eukaryota</taxon>
        <taxon>Fungi</taxon>
        <taxon>Fungi incertae sedis</taxon>
        <taxon>Mucoromycota</taxon>
        <taxon>Mortierellomycotina</taxon>
        <taxon>Mortierellomycetes</taxon>
        <taxon>Mortierellales</taxon>
        <taxon>Mortierellaceae</taxon>
        <taxon>Mortierella</taxon>
    </lineage>
</organism>
<dbReference type="AlphaFoldDB" id="A0A9P8CY83"/>
<dbReference type="EMBL" id="JAIFTL010000111">
    <property type="protein sequence ID" value="KAG9323199.1"/>
    <property type="molecule type" value="Genomic_DNA"/>
</dbReference>
<evidence type="ECO:0000256" key="1">
    <source>
        <dbReference type="SAM" id="MobiDB-lite"/>
    </source>
</evidence>
<gene>
    <name evidence="3" type="ORF">KVV02_002988</name>
</gene>
<proteinExistence type="predicted"/>
<sequence length="426" mass="46292">MTDNPYPVGATVLAKLKGYPWWPARIESDQDLPANVASKKPKQRPIWPVFFFGSYDYGWFAASELKAFDPVSAAKAMSGMRKANLQKTAYAEALDPNFTVGRTDGSEPEEEEDEDKEIVAPVTKKTSPKTKKASKASKAEPAGKKRRASESEDHPVKRRTSKGAVVASSEDGEDLELPKPTKRAVATSRAKVTSEKRSANDEISAHETSNGQTRKSDEDAGDSGEGRAKKKLKSGQPNERLLKLRHKLQKLLLVEGLSDEALVQNLERADPILAEVEAFEIDLQMLKDTKIGRLMKKISALQFSQDPHHIVERSIKLIKQYKIMMEKAQENGEGIGSTLKAAEAAGPIKTMVSFTNFKNGDSESAVLSAAKLQSPIVPTHILDVPPIPEAVVAAVAAIVETDTLPLNISSTEVIAETGPAVDSSQV</sequence>
<dbReference type="InterPro" id="IPR000313">
    <property type="entry name" value="PWWP_dom"/>
</dbReference>
<name>A0A9P8CY83_MORAP</name>
<dbReference type="Gene3D" id="2.30.30.140">
    <property type="match status" value="1"/>
</dbReference>
<dbReference type="Pfam" id="PF00855">
    <property type="entry name" value="PWWP"/>
    <property type="match status" value="1"/>
</dbReference>
<dbReference type="SUPFAM" id="SSF63748">
    <property type="entry name" value="Tudor/PWWP/MBT"/>
    <property type="match status" value="1"/>
</dbReference>
<feature type="region of interest" description="Disordered" evidence="1">
    <location>
        <begin position="96"/>
        <end position="240"/>
    </location>
</feature>
<evidence type="ECO:0000313" key="4">
    <source>
        <dbReference type="Proteomes" id="UP000717515"/>
    </source>
</evidence>
<dbReference type="Proteomes" id="UP000717515">
    <property type="component" value="Unassembled WGS sequence"/>
</dbReference>
<dbReference type="SUPFAM" id="SSF47676">
    <property type="entry name" value="Conserved domain common to transcription factors TFIIS, elongin A, CRSP70"/>
    <property type="match status" value="1"/>
</dbReference>